<dbReference type="InterPro" id="IPR050204">
    <property type="entry name" value="AraC_XylS_family_regulators"/>
</dbReference>
<evidence type="ECO:0000259" key="4">
    <source>
        <dbReference type="PROSITE" id="PS01124"/>
    </source>
</evidence>
<reference evidence="5 6" key="1">
    <citation type="submission" date="2018-06" db="EMBL/GenBank/DDBJ databases">
        <authorList>
            <consortium name="Pathogen Informatics"/>
            <person name="Doyle S."/>
        </authorList>
    </citation>
    <scope>NUCLEOTIDE SEQUENCE [LARGE SCALE GENOMIC DNA]</scope>
    <source>
        <strain evidence="5 6">NCTC11327</strain>
    </source>
</reference>
<keyword evidence="1" id="KW-0805">Transcription regulation</keyword>
<dbReference type="InterPro" id="IPR018060">
    <property type="entry name" value="HTH_AraC"/>
</dbReference>
<dbReference type="Pfam" id="PF12833">
    <property type="entry name" value="HTH_18"/>
    <property type="match status" value="1"/>
</dbReference>
<evidence type="ECO:0000313" key="6">
    <source>
        <dbReference type="Proteomes" id="UP000254626"/>
    </source>
</evidence>
<evidence type="ECO:0000256" key="2">
    <source>
        <dbReference type="ARBA" id="ARBA00023125"/>
    </source>
</evidence>
<protein>
    <submittedName>
        <fullName evidence="5">DNA-binding helix-turn-helix domain-containing transcriptional regulator protein AraC family protein</fullName>
    </submittedName>
</protein>
<keyword evidence="2 5" id="KW-0238">DNA-binding</keyword>
<dbReference type="PROSITE" id="PS01124">
    <property type="entry name" value="HTH_ARAC_FAMILY_2"/>
    <property type="match status" value="1"/>
</dbReference>
<dbReference type="EMBL" id="UHIP01000002">
    <property type="protein sequence ID" value="SUQ27333.1"/>
    <property type="molecule type" value="Genomic_DNA"/>
</dbReference>
<organism evidence="5 6">
    <name type="scientific">Vibrio fluvialis</name>
    <dbReference type="NCBI Taxonomy" id="676"/>
    <lineage>
        <taxon>Bacteria</taxon>
        <taxon>Pseudomonadati</taxon>
        <taxon>Pseudomonadota</taxon>
        <taxon>Gammaproteobacteria</taxon>
        <taxon>Vibrionales</taxon>
        <taxon>Vibrionaceae</taxon>
        <taxon>Vibrio</taxon>
    </lineage>
</organism>
<accession>A0AAX2LVD7</accession>
<dbReference type="SUPFAM" id="SSF46689">
    <property type="entry name" value="Homeodomain-like"/>
    <property type="match status" value="2"/>
</dbReference>
<comment type="caution">
    <text evidence="5">The sequence shown here is derived from an EMBL/GenBank/DDBJ whole genome shotgun (WGS) entry which is preliminary data.</text>
</comment>
<evidence type="ECO:0000256" key="1">
    <source>
        <dbReference type="ARBA" id="ARBA00023015"/>
    </source>
</evidence>
<dbReference type="PANTHER" id="PTHR46796">
    <property type="entry name" value="HTH-TYPE TRANSCRIPTIONAL ACTIVATOR RHAS-RELATED"/>
    <property type="match status" value="1"/>
</dbReference>
<dbReference type="GO" id="GO:0003700">
    <property type="term" value="F:DNA-binding transcription factor activity"/>
    <property type="evidence" value="ECO:0007669"/>
    <property type="project" value="InterPro"/>
</dbReference>
<dbReference type="PROSITE" id="PS00041">
    <property type="entry name" value="HTH_ARAC_FAMILY_1"/>
    <property type="match status" value="1"/>
</dbReference>
<dbReference type="InterPro" id="IPR018062">
    <property type="entry name" value="HTH_AraC-typ_CS"/>
</dbReference>
<dbReference type="Proteomes" id="UP000254626">
    <property type="component" value="Unassembled WGS sequence"/>
</dbReference>
<dbReference type="GO" id="GO:0043565">
    <property type="term" value="F:sequence-specific DNA binding"/>
    <property type="evidence" value="ECO:0007669"/>
    <property type="project" value="InterPro"/>
</dbReference>
<name>A0AAX2LVD7_VIBFL</name>
<dbReference type="PANTHER" id="PTHR46796:SF12">
    <property type="entry name" value="HTH-TYPE DNA-BINDING TRANSCRIPTIONAL ACTIVATOR EUTR"/>
    <property type="match status" value="1"/>
</dbReference>
<feature type="domain" description="HTH araC/xylS-type" evidence="4">
    <location>
        <begin position="230"/>
        <end position="330"/>
    </location>
</feature>
<gene>
    <name evidence="5" type="ORF">NCTC11327_04207</name>
</gene>
<dbReference type="AlphaFoldDB" id="A0AAX2LVD7"/>
<dbReference type="InterPro" id="IPR009057">
    <property type="entry name" value="Homeodomain-like_sf"/>
</dbReference>
<dbReference type="SMART" id="SM00342">
    <property type="entry name" value="HTH_ARAC"/>
    <property type="match status" value="1"/>
</dbReference>
<dbReference type="Gene3D" id="1.10.10.60">
    <property type="entry name" value="Homeodomain-like"/>
    <property type="match status" value="1"/>
</dbReference>
<sequence>MNLVQLLHEGNSCAPTRCKQYSFDVNQQAQSLSAWEQKYNQHGAGQFNGYLDEIKLPGLHLFEEYTSHAVHQECCVNPNAVWIGFSMDTHRPKVNGLQAETHQLMIRPAQESFELATPQDFHIFGIVIDRDLLLNGMQFGSQGQWENAQWETAALVENSLPQHGCWSLVALIRDALSPRSILGQKLIEESAAQAHLHAMLRAAVIDRLSAFQVSTEREPRSYHTRRQALRRLYQYIDQNGDYPLSISDMCAIACVSQRTLQNCFEQELGVSPATFLRECRLNAVRRVLLDQSQQRAICDVALGFGFYHLGTFNHYYKLLFGETPSQTRDRALRYQHAAVVQQFVTTSRSAFI</sequence>
<proteinExistence type="predicted"/>
<evidence type="ECO:0000313" key="5">
    <source>
        <dbReference type="EMBL" id="SUQ27333.1"/>
    </source>
</evidence>
<evidence type="ECO:0000256" key="3">
    <source>
        <dbReference type="ARBA" id="ARBA00023163"/>
    </source>
</evidence>
<keyword evidence="3" id="KW-0804">Transcription</keyword>